<name>A0AA43TV95_9LECA</name>
<organism evidence="3 4">
    <name type="scientific">Ramalina farinacea</name>
    <dbReference type="NCBI Taxonomy" id="258253"/>
    <lineage>
        <taxon>Eukaryota</taxon>
        <taxon>Fungi</taxon>
        <taxon>Dikarya</taxon>
        <taxon>Ascomycota</taxon>
        <taxon>Pezizomycotina</taxon>
        <taxon>Lecanoromycetes</taxon>
        <taxon>OSLEUM clade</taxon>
        <taxon>Lecanoromycetidae</taxon>
        <taxon>Lecanorales</taxon>
        <taxon>Lecanorineae</taxon>
        <taxon>Ramalinaceae</taxon>
        <taxon>Ramalina</taxon>
    </lineage>
</organism>
<accession>A0AA43TV95</accession>
<dbReference type="GO" id="GO:0016787">
    <property type="term" value="F:hydrolase activity"/>
    <property type="evidence" value="ECO:0007669"/>
    <property type="project" value="InterPro"/>
</dbReference>
<dbReference type="Gene3D" id="3.60.21.10">
    <property type="match status" value="2"/>
</dbReference>
<dbReference type="AlphaFoldDB" id="A0AA43TV95"/>
<evidence type="ECO:0000313" key="4">
    <source>
        <dbReference type="Proteomes" id="UP001161017"/>
    </source>
</evidence>
<dbReference type="EMBL" id="JAPUFD010000021">
    <property type="protein sequence ID" value="MDI1492886.1"/>
    <property type="molecule type" value="Genomic_DNA"/>
</dbReference>
<sequence length="280" mass="31236">MSQSASSNRPTRFLIISDTHNFQFTDNAGSANPFRLPIPKVDVLLHCGDLTHYGGIDDSYQKALQMLGGIDAELKLVIAGNHDVDLDKTYRKPRLSEEDNREAHKAAIRTMTGPRTAQAGVTYLEEGTYTFTLKNSVTFTVYASPYSPEFDNWAFATGVLDECPSGSAGCENLLHAMKRVRPLMHCFGHIHEGHGAFVMDWAEKEREEIQAGSAQWSQMERDDFDSDGEMENEYPEPTQFGRIIRGQQTLMVNAAIMTGGMAMEPKNAPWIVDLDLARRA</sequence>
<dbReference type="PANTHER" id="PTHR12905:SF0">
    <property type="entry name" value="CALCINEURIN-LIKE PHOSPHOESTERASE DOMAIN-CONTAINING PROTEIN"/>
    <property type="match status" value="1"/>
</dbReference>
<dbReference type="InterPro" id="IPR004843">
    <property type="entry name" value="Calcineurin-like_PHP"/>
</dbReference>
<proteinExistence type="predicted"/>
<protein>
    <recommendedName>
        <fullName evidence="2">Calcineurin-like phosphoesterase domain-containing protein</fullName>
    </recommendedName>
</protein>
<evidence type="ECO:0000259" key="2">
    <source>
        <dbReference type="Pfam" id="PF00149"/>
    </source>
</evidence>
<feature type="domain" description="Calcineurin-like phosphoesterase" evidence="2">
    <location>
        <begin position="12"/>
        <end position="192"/>
    </location>
</feature>
<dbReference type="PANTHER" id="PTHR12905">
    <property type="entry name" value="METALLOPHOSPHOESTERASE"/>
    <property type="match status" value="1"/>
</dbReference>
<feature type="compositionally biased region" description="Acidic residues" evidence="1">
    <location>
        <begin position="222"/>
        <end position="232"/>
    </location>
</feature>
<evidence type="ECO:0000256" key="1">
    <source>
        <dbReference type="SAM" id="MobiDB-lite"/>
    </source>
</evidence>
<comment type="caution">
    <text evidence="3">The sequence shown here is derived from an EMBL/GenBank/DDBJ whole genome shotgun (WGS) entry which is preliminary data.</text>
</comment>
<dbReference type="Pfam" id="PF00149">
    <property type="entry name" value="Metallophos"/>
    <property type="match status" value="1"/>
</dbReference>
<dbReference type="Proteomes" id="UP001161017">
    <property type="component" value="Unassembled WGS sequence"/>
</dbReference>
<evidence type="ECO:0000313" key="3">
    <source>
        <dbReference type="EMBL" id="MDI1492886.1"/>
    </source>
</evidence>
<feature type="region of interest" description="Disordered" evidence="1">
    <location>
        <begin position="211"/>
        <end position="232"/>
    </location>
</feature>
<keyword evidence="4" id="KW-1185">Reference proteome</keyword>
<dbReference type="CDD" id="cd07379">
    <property type="entry name" value="MPP_239FB"/>
    <property type="match status" value="1"/>
</dbReference>
<gene>
    <name evidence="3" type="ORF">OHK93_004669</name>
</gene>
<dbReference type="SUPFAM" id="SSF56300">
    <property type="entry name" value="Metallo-dependent phosphatases"/>
    <property type="match status" value="1"/>
</dbReference>
<dbReference type="InterPro" id="IPR029052">
    <property type="entry name" value="Metallo-depent_PP-like"/>
</dbReference>
<dbReference type="InterPro" id="IPR051693">
    <property type="entry name" value="UPF0046_metallophosphoest"/>
</dbReference>
<reference evidence="3" key="1">
    <citation type="journal article" date="2023" name="Genome Biol. Evol.">
        <title>First Whole Genome Sequence and Flow Cytometry Genome Size Data for the Lichen-Forming Fungus Ramalina farinacea (Ascomycota).</title>
        <authorList>
            <person name="Llewellyn T."/>
            <person name="Mian S."/>
            <person name="Hill R."/>
            <person name="Leitch I.J."/>
            <person name="Gaya E."/>
        </authorList>
    </citation>
    <scope>NUCLEOTIDE SEQUENCE</scope>
    <source>
        <strain evidence="3">LIQ254RAFAR</strain>
    </source>
</reference>